<comment type="caution">
    <text evidence="1">The sequence shown here is derived from an EMBL/GenBank/DDBJ whole genome shotgun (WGS) entry which is preliminary data.</text>
</comment>
<reference evidence="1 2" key="1">
    <citation type="journal article" date="2021" name="Commun. Biol.">
        <title>The genome of Shorea leprosula (Dipterocarpaceae) highlights the ecological relevance of drought in aseasonal tropical rainforests.</title>
        <authorList>
            <person name="Ng K.K.S."/>
            <person name="Kobayashi M.J."/>
            <person name="Fawcett J.A."/>
            <person name="Hatakeyama M."/>
            <person name="Paape T."/>
            <person name="Ng C.H."/>
            <person name="Ang C.C."/>
            <person name="Tnah L.H."/>
            <person name="Lee C.T."/>
            <person name="Nishiyama T."/>
            <person name="Sese J."/>
            <person name="O'Brien M.J."/>
            <person name="Copetti D."/>
            <person name="Mohd Noor M.I."/>
            <person name="Ong R.C."/>
            <person name="Putra M."/>
            <person name="Sireger I.Z."/>
            <person name="Indrioko S."/>
            <person name="Kosugi Y."/>
            <person name="Izuno A."/>
            <person name="Isagi Y."/>
            <person name="Lee S.L."/>
            <person name="Shimizu K.K."/>
        </authorList>
    </citation>
    <scope>NUCLEOTIDE SEQUENCE [LARGE SCALE GENOMIC DNA]</scope>
    <source>
        <strain evidence="1">214</strain>
    </source>
</reference>
<gene>
    <name evidence="1" type="ORF">SLEP1_g43746</name>
</gene>
<evidence type="ECO:0000313" key="1">
    <source>
        <dbReference type="EMBL" id="GKV35485.1"/>
    </source>
</evidence>
<dbReference type="Proteomes" id="UP001054252">
    <property type="component" value="Unassembled WGS sequence"/>
</dbReference>
<name>A0AAV5LDZ8_9ROSI</name>
<sequence length="50" mass="5644">MPLSSLIFGLYPRPTSPRPYWNLPFTSCCLLATTAMEQKATSIHDHHTPD</sequence>
<proteinExistence type="predicted"/>
<dbReference type="EMBL" id="BPVZ01000111">
    <property type="protein sequence ID" value="GKV35485.1"/>
    <property type="molecule type" value="Genomic_DNA"/>
</dbReference>
<keyword evidence="2" id="KW-1185">Reference proteome</keyword>
<evidence type="ECO:0000313" key="2">
    <source>
        <dbReference type="Proteomes" id="UP001054252"/>
    </source>
</evidence>
<dbReference type="AlphaFoldDB" id="A0AAV5LDZ8"/>
<accession>A0AAV5LDZ8</accession>
<protein>
    <submittedName>
        <fullName evidence="1">Uncharacterized protein</fullName>
    </submittedName>
</protein>
<organism evidence="1 2">
    <name type="scientific">Rubroshorea leprosula</name>
    <dbReference type="NCBI Taxonomy" id="152421"/>
    <lineage>
        <taxon>Eukaryota</taxon>
        <taxon>Viridiplantae</taxon>
        <taxon>Streptophyta</taxon>
        <taxon>Embryophyta</taxon>
        <taxon>Tracheophyta</taxon>
        <taxon>Spermatophyta</taxon>
        <taxon>Magnoliopsida</taxon>
        <taxon>eudicotyledons</taxon>
        <taxon>Gunneridae</taxon>
        <taxon>Pentapetalae</taxon>
        <taxon>rosids</taxon>
        <taxon>malvids</taxon>
        <taxon>Malvales</taxon>
        <taxon>Dipterocarpaceae</taxon>
        <taxon>Rubroshorea</taxon>
    </lineage>
</organism>